<evidence type="ECO:0000313" key="2">
    <source>
        <dbReference type="Proteomes" id="UP000887578"/>
    </source>
</evidence>
<evidence type="ECO:0000313" key="3">
    <source>
        <dbReference type="WBParaSite" id="PDA_v2.g3395.t1"/>
    </source>
</evidence>
<sequence>MDNDDYIVTKTSDKFYIFDISPMSPATPPQLRDDLNKMLSATRQKRQVQDLPEAAETNVVQDLPVDPNYTEPVDPPPVETAVVAGGNDAVPARAPGVLEVEKAVNFEKKEEVAKAETTLPSKPQTTEKITATVEAKKEEGKKPAVKNDETTPPAKVEDSSKTPSSNDGKKTAAPKNEESKKEDGKKPAVKNDEATPPAKEEDSSKTPPSKKDNGKKTATPKNEESKKEDKKVEFEDTVAKTDAKDAKIEAEKTTTHTKKVPPSEAFSNLPSKSVQDIITANGTVTAGNGLPPFEPGLPPLSKEGEAFMKMVKPIIGIQPSPPPPHPSFEDEGKAMDENTKGLGFNTQLPIKPIVVVPTPIPLAHPPLADIVTPKMYSQIPTLAAKEVVRNPEISQVYFNWIKERERFQLQCYDANVQEVILSSQLAYVLGFKENSVLRPGSIAKYPPDLKGGVSQFGIYTKELSENVIVGNQFTTLLRIVTIRSKPGEINEQLYDSPMYVRVASRDISSINIEIRGMDGRLIPFSYGPVIVTLHFKKLLY</sequence>
<feature type="compositionally biased region" description="Basic and acidic residues" evidence="1">
    <location>
        <begin position="167"/>
        <end position="254"/>
    </location>
</feature>
<dbReference type="AlphaFoldDB" id="A0A914QIU8"/>
<organism evidence="2 3">
    <name type="scientific">Panagrolaimus davidi</name>
    <dbReference type="NCBI Taxonomy" id="227884"/>
    <lineage>
        <taxon>Eukaryota</taxon>
        <taxon>Metazoa</taxon>
        <taxon>Ecdysozoa</taxon>
        <taxon>Nematoda</taxon>
        <taxon>Chromadorea</taxon>
        <taxon>Rhabditida</taxon>
        <taxon>Tylenchina</taxon>
        <taxon>Panagrolaimomorpha</taxon>
        <taxon>Panagrolaimoidea</taxon>
        <taxon>Panagrolaimidae</taxon>
        <taxon>Panagrolaimus</taxon>
    </lineage>
</organism>
<dbReference type="WBParaSite" id="PDA_v2.g3395.t1">
    <property type="protein sequence ID" value="PDA_v2.g3395.t1"/>
    <property type="gene ID" value="PDA_v2.g3395"/>
</dbReference>
<dbReference type="Proteomes" id="UP000887578">
    <property type="component" value="Unplaced"/>
</dbReference>
<feature type="compositionally biased region" description="Polar residues" evidence="1">
    <location>
        <begin position="118"/>
        <end position="129"/>
    </location>
</feature>
<feature type="region of interest" description="Disordered" evidence="1">
    <location>
        <begin position="109"/>
        <end position="268"/>
    </location>
</feature>
<reference evidence="3" key="1">
    <citation type="submission" date="2022-11" db="UniProtKB">
        <authorList>
            <consortium name="WormBaseParasite"/>
        </authorList>
    </citation>
    <scope>IDENTIFICATION</scope>
</reference>
<protein>
    <submittedName>
        <fullName evidence="3">Uncharacterized protein</fullName>
    </submittedName>
</protein>
<name>A0A914QIU8_9BILA</name>
<proteinExistence type="predicted"/>
<evidence type="ECO:0000256" key="1">
    <source>
        <dbReference type="SAM" id="MobiDB-lite"/>
    </source>
</evidence>
<feature type="compositionally biased region" description="Basic and acidic residues" evidence="1">
    <location>
        <begin position="134"/>
        <end position="160"/>
    </location>
</feature>
<keyword evidence="2" id="KW-1185">Reference proteome</keyword>
<accession>A0A914QIU8</accession>